<sequence length="213" mass="22525">MPATNTRTHPPSDPASTPESDHTEGDPGEDETRQPERTTQRVKAKMQDWSSRVSPEPTGPVTRPPPRPSTYVCVLERPDGSLIHARTTLLAGVTSSILGSVSSALPLPAALAERERACLEAAAGEEGEGGWDEAAGMGVGPANIFAGRGTGFSQHASQALFKRHTPCSQCWLRGSRGECSLKASGALAWCKGSMSLSFLLSLLSTAYNDKQIP</sequence>
<keyword evidence="3" id="KW-1185">Reference proteome</keyword>
<reference evidence="2 3" key="1">
    <citation type="submission" date="2024-04" db="EMBL/GenBank/DDBJ databases">
        <authorList>
            <person name="Waldvogel A.-M."/>
            <person name="Schoenle A."/>
        </authorList>
    </citation>
    <scope>NUCLEOTIDE SEQUENCE [LARGE SCALE GENOMIC DNA]</scope>
</reference>
<dbReference type="EMBL" id="OZ035832">
    <property type="protein sequence ID" value="CAL1571715.1"/>
    <property type="molecule type" value="Genomic_DNA"/>
</dbReference>
<name>A0AAV2J335_KNICA</name>
<feature type="compositionally biased region" description="Polar residues" evidence="1">
    <location>
        <begin position="1"/>
        <end position="18"/>
    </location>
</feature>
<evidence type="ECO:0000313" key="2">
    <source>
        <dbReference type="EMBL" id="CAL1571715.1"/>
    </source>
</evidence>
<dbReference type="AlphaFoldDB" id="A0AAV2J335"/>
<organism evidence="2 3">
    <name type="scientific">Knipowitschia caucasica</name>
    <name type="common">Caucasian dwarf goby</name>
    <name type="synonym">Pomatoschistus caucasicus</name>
    <dbReference type="NCBI Taxonomy" id="637954"/>
    <lineage>
        <taxon>Eukaryota</taxon>
        <taxon>Metazoa</taxon>
        <taxon>Chordata</taxon>
        <taxon>Craniata</taxon>
        <taxon>Vertebrata</taxon>
        <taxon>Euteleostomi</taxon>
        <taxon>Actinopterygii</taxon>
        <taxon>Neopterygii</taxon>
        <taxon>Teleostei</taxon>
        <taxon>Neoteleostei</taxon>
        <taxon>Acanthomorphata</taxon>
        <taxon>Gobiaria</taxon>
        <taxon>Gobiiformes</taxon>
        <taxon>Gobioidei</taxon>
        <taxon>Gobiidae</taxon>
        <taxon>Gobiinae</taxon>
        <taxon>Knipowitschia</taxon>
    </lineage>
</organism>
<gene>
    <name evidence="2" type="ORF">KC01_LOCUS3809</name>
</gene>
<proteinExistence type="predicted"/>
<evidence type="ECO:0000313" key="3">
    <source>
        <dbReference type="Proteomes" id="UP001497482"/>
    </source>
</evidence>
<protein>
    <submittedName>
        <fullName evidence="2">Uncharacterized protein</fullName>
    </submittedName>
</protein>
<feature type="region of interest" description="Disordered" evidence="1">
    <location>
        <begin position="1"/>
        <end position="68"/>
    </location>
</feature>
<evidence type="ECO:0000256" key="1">
    <source>
        <dbReference type="SAM" id="MobiDB-lite"/>
    </source>
</evidence>
<feature type="compositionally biased region" description="Basic and acidic residues" evidence="1">
    <location>
        <begin position="19"/>
        <end position="39"/>
    </location>
</feature>
<dbReference type="Proteomes" id="UP001497482">
    <property type="component" value="Chromosome 10"/>
</dbReference>
<accession>A0AAV2J335</accession>